<dbReference type="STRING" id="39966.A0A369J9G2"/>
<dbReference type="EMBL" id="LUEZ02000136">
    <property type="protein sequence ID" value="RDB16084.1"/>
    <property type="molecule type" value="Genomic_DNA"/>
</dbReference>
<proteinExistence type="predicted"/>
<dbReference type="InParanoid" id="A0A369J9G2"/>
<keyword evidence="3" id="KW-1185">Reference proteome</keyword>
<dbReference type="OrthoDB" id="2993336at2759"/>
<protein>
    <submittedName>
        <fullName evidence="2">Uncharacterized protein</fullName>
    </submittedName>
</protein>
<dbReference type="Proteomes" id="UP000076154">
    <property type="component" value="Unassembled WGS sequence"/>
</dbReference>
<gene>
    <name evidence="2" type="ORF">Hypma_003419</name>
</gene>
<sequence length="423" mass="48083">MSMSPTSTYMRIQPRLQRFRSATYLLTLSSTLKTKHSLKALTEPILRAFRISPADNAEFPRGKPAVLPWALSLIEHYASQTEESDIYRRRMGTLTVKELRWYKGSIGMEHEYVVAIVADPQSGFDRFLKLERARDDPGEELVTFPADHSLRRYAHSDDSISSSHSSSESSYYEHTTGGSGECLDAVRQLTELPETDRLIERSTFRPSQPGYRAPTLLELALVAKAVHDNNNYHLWSRQCVWFSTMIVRVMQSDFRHQITHRDSSLTFQNWMIEVLEEGIGTFKARSIYKEQEQITNDILVSFLNSRALVLEKISDAAHRVTRQKDQHQIIDEAVAQRDEAAAIAAEAAASSVEATARAAEAAARAADAEARAEREAELRAEAERRARDEARKNAMSEREVKELRRRIAEFEASSHGRGRSWAR</sequence>
<organism evidence="2 3">
    <name type="scientific">Hypsizygus marmoreus</name>
    <name type="common">White beech mushroom</name>
    <name type="synonym">Agaricus marmoreus</name>
    <dbReference type="NCBI Taxonomy" id="39966"/>
    <lineage>
        <taxon>Eukaryota</taxon>
        <taxon>Fungi</taxon>
        <taxon>Dikarya</taxon>
        <taxon>Basidiomycota</taxon>
        <taxon>Agaricomycotina</taxon>
        <taxon>Agaricomycetes</taxon>
        <taxon>Agaricomycetidae</taxon>
        <taxon>Agaricales</taxon>
        <taxon>Tricholomatineae</taxon>
        <taxon>Lyophyllaceae</taxon>
        <taxon>Hypsizygus</taxon>
    </lineage>
</organism>
<evidence type="ECO:0000313" key="2">
    <source>
        <dbReference type="EMBL" id="RDB16084.1"/>
    </source>
</evidence>
<comment type="caution">
    <text evidence="2">The sequence shown here is derived from an EMBL/GenBank/DDBJ whole genome shotgun (WGS) entry which is preliminary data.</text>
</comment>
<name>A0A369J9G2_HYPMA</name>
<feature type="compositionally biased region" description="Low complexity" evidence="1">
    <location>
        <begin position="159"/>
        <end position="173"/>
    </location>
</feature>
<evidence type="ECO:0000313" key="3">
    <source>
        <dbReference type="Proteomes" id="UP000076154"/>
    </source>
</evidence>
<reference evidence="2" key="1">
    <citation type="submission" date="2018-04" db="EMBL/GenBank/DDBJ databases">
        <title>Whole genome sequencing of Hypsizygus marmoreus.</title>
        <authorList>
            <person name="Choi I.-G."/>
            <person name="Min B."/>
            <person name="Kim J.-G."/>
            <person name="Kim S."/>
            <person name="Oh Y.-L."/>
            <person name="Kong W.-S."/>
            <person name="Park H."/>
            <person name="Jeong J."/>
            <person name="Song E.-S."/>
        </authorList>
    </citation>
    <scope>NUCLEOTIDE SEQUENCE [LARGE SCALE GENOMIC DNA]</scope>
    <source>
        <strain evidence="2">51987-8</strain>
    </source>
</reference>
<dbReference type="AlphaFoldDB" id="A0A369J9G2"/>
<feature type="region of interest" description="Disordered" evidence="1">
    <location>
        <begin position="155"/>
        <end position="179"/>
    </location>
</feature>
<feature type="region of interest" description="Disordered" evidence="1">
    <location>
        <begin position="366"/>
        <end position="400"/>
    </location>
</feature>
<accession>A0A369J9G2</accession>
<evidence type="ECO:0000256" key="1">
    <source>
        <dbReference type="SAM" id="MobiDB-lite"/>
    </source>
</evidence>